<comment type="caution">
    <text evidence="6">The sequence shown here is derived from an EMBL/GenBank/DDBJ whole genome shotgun (WGS) entry which is preliminary data.</text>
</comment>
<dbReference type="SUPFAM" id="SSF103473">
    <property type="entry name" value="MFS general substrate transporter"/>
    <property type="match status" value="1"/>
</dbReference>
<comment type="subcellular location">
    <subcellularLocation>
        <location evidence="1">Membrane</location>
        <topology evidence="1">Multi-pass membrane protein</topology>
    </subcellularLocation>
</comment>
<keyword evidence="2" id="KW-0812">Transmembrane</keyword>
<evidence type="ECO:0000256" key="1">
    <source>
        <dbReference type="ARBA" id="ARBA00004141"/>
    </source>
</evidence>
<evidence type="ECO:0000256" key="2">
    <source>
        <dbReference type="ARBA" id="ARBA00022692"/>
    </source>
</evidence>
<dbReference type="Gene3D" id="1.20.1720.10">
    <property type="entry name" value="Multidrug resistance protein D"/>
    <property type="match status" value="1"/>
</dbReference>
<dbReference type="Pfam" id="PF07690">
    <property type="entry name" value="MFS_1"/>
    <property type="match status" value="1"/>
</dbReference>
<dbReference type="PANTHER" id="PTHR42718:SF42">
    <property type="entry name" value="EXPORT PROTEIN"/>
    <property type="match status" value="1"/>
</dbReference>
<keyword evidence="7" id="KW-1185">Reference proteome</keyword>
<dbReference type="InterPro" id="IPR011701">
    <property type="entry name" value="MFS"/>
</dbReference>
<dbReference type="InterPro" id="IPR036259">
    <property type="entry name" value="MFS_trans_sf"/>
</dbReference>
<keyword evidence="4" id="KW-0472">Membrane</keyword>
<evidence type="ECO:0000256" key="5">
    <source>
        <dbReference type="ARBA" id="ARBA00023251"/>
    </source>
</evidence>
<protein>
    <recommendedName>
        <fullName evidence="8">Major facilitator superfamily (MFS) profile domain-containing protein</fullName>
    </recommendedName>
</protein>
<accession>A0ABQ3NCQ6</accession>
<name>A0ABQ3NCQ6_STRVG</name>
<evidence type="ECO:0000313" key="6">
    <source>
        <dbReference type="EMBL" id="GHI10538.1"/>
    </source>
</evidence>
<evidence type="ECO:0008006" key="8">
    <source>
        <dbReference type="Google" id="ProtNLM"/>
    </source>
</evidence>
<evidence type="ECO:0000313" key="7">
    <source>
        <dbReference type="Proteomes" id="UP000660554"/>
    </source>
</evidence>
<dbReference type="PANTHER" id="PTHR42718">
    <property type="entry name" value="MAJOR FACILITATOR SUPERFAMILY MULTIDRUG TRANSPORTER MFSC"/>
    <property type="match status" value="1"/>
</dbReference>
<evidence type="ECO:0000256" key="3">
    <source>
        <dbReference type="ARBA" id="ARBA00022989"/>
    </source>
</evidence>
<organism evidence="6 7">
    <name type="scientific">Streptomyces virginiae</name>
    <name type="common">Streptomyces cinnamonensis</name>
    <dbReference type="NCBI Taxonomy" id="1961"/>
    <lineage>
        <taxon>Bacteria</taxon>
        <taxon>Bacillati</taxon>
        <taxon>Actinomycetota</taxon>
        <taxon>Actinomycetes</taxon>
        <taxon>Kitasatosporales</taxon>
        <taxon>Streptomycetaceae</taxon>
        <taxon>Streptomyces</taxon>
    </lineage>
</organism>
<dbReference type="Proteomes" id="UP000660554">
    <property type="component" value="Unassembled WGS sequence"/>
</dbReference>
<dbReference type="EMBL" id="BNDV01000001">
    <property type="protein sequence ID" value="GHI10538.1"/>
    <property type="molecule type" value="Genomic_DNA"/>
</dbReference>
<reference evidence="7" key="1">
    <citation type="submission" date="2020-09" db="EMBL/GenBank/DDBJ databases">
        <title>Whole genome shotgun sequence of Streptomyces cinnamonensis NBRC 15873.</title>
        <authorList>
            <person name="Komaki H."/>
            <person name="Tamura T."/>
        </authorList>
    </citation>
    <scope>NUCLEOTIDE SEQUENCE [LARGE SCALE GENOMIC DNA]</scope>
    <source>
        <strain evidence="7">NBRC 15873</strain>
    </source>
</reference>
<keyword evidence="5" id="KW-0046">Antibiotic resistance</keyword>
<evidence type="ECO:0000256" key="4">
    <source>
        <dbReference type="ARBA" id="ARBA00023136"/>
    </source>
</evidence>
<keyword evidence="3" id="KW-1133">Transmembrane helix</keyword>
<sequence>MQPATLGLLRTAFPADRLNMPIAVRSAVIAASTAAGPVVGGLLVEHASWSWVFFLNVPLGRSPWPSASPSCATYAASGRPAAWT</sequence>
<gene>
    <name evidence="6" type="ORF">Scinn_00010</name>
</gene>
<proteinExistence type="predicted"/>